<evidence type="ECO:0000256" key="4">
    <source>
        <dbReference type="ARBA" id="ARBA00022691"/>
    </source>
</evidence>
<keyword evidence="4 6" id="KW-0949">S-adenosyl-L-methionine</keyword>
<comment type="caution">
    <text evidence="8">The sequence shown here is derived from an EMBL/GenBank/DDBJ whole genome shotgun (WGS) entry which is preliminary data.</text>
</comment>
<dbReference type="GO" id="GO:0008033">
    <property type="term" value="P:tRNA processing"/>
    <property type="evidence" value="ECO:0007669"/>
    <property type="project" value="UniProtKB-UniRule"/>
</dbReference>
<keyword evidence="1 6" id="KW-0963">Cytoplasm</keyword>
<dbReference type="Gene3D" id="3.40.50.150">
    <property type="entry name" value="Vaccinia Virus protein VP39"/>
    <property type="match status" value="1"/>
</dbReference>
<dbReference type="InterPro" id="IPR050210">
    <property type="entry name" value="tRNA_Adenine-N(6)_MTase"/>
</dbReference>
<dbReference type="CDD" id="cd02440">
    <property type="entry name" value="AdoMet_MTases"/>
    <property type="match status" value="1"/>
</dbReference>
<name>A0A3D5J3M0_9FLAO</name>
<comment type="subcellular location">
    <subcellularLocation>
        <location evidence="6">Cytoplasm</location>
    </subcellularLocation>
</comment>
<keyword evidence="3 6" id="KW-0808">Transferase</keyword>
<dbReference type="Proteomes" id="UP000264330">
    <property type="component" value="Unassembled WGS sequence"/>
</dbReference>
<comment type="catalytic activity">
    <reaction evidence="6">
        <text>adenosine(37) in tRNA1(Val) + S-adenosyl-L-methionine = N(6)-methyladenosine(37) in tRNA1(Val) + S-adenosyl-L-homocysteine + H(+)</text>
        <dbReference type="Rhea" id="RHEA:43160"/>
        <dbReference type="Rhea" id="RHEA-COMP:10369"/>
        <dbReference type="Rhea" id="RHEA-COMP:10370"/>
        <dbReference type="ChEBI" id="CHEBI:15378"/>
        <dbReference type="ChEBI" id="CHEBI:57856"/>
        <dbReference type="ChEBI" id="CHEBI:59789"/>
        <dbReference type="ChEBI" id="CHEBI:74411"/>
        <dbReference type="ChEBI" id="CHEBI:74449"/>
        <dbReference type="EC" id="2.1.1.223"/>
    </reaction>
</comment>
<dbReference type="PANTHER" id="PTHR47739">
    <property type="entry name" value="TRNA1(VAL) (ADENINE(37)-N6)-METHYLTRANSFERASE"/>
    <property type="match status" value="1"/>
</dbReference>
<proteinExistence type="inferred from homology"/>
<dbReference type="InterPro" id="IPR022882">
    <property type="entry name" value="tRNA_adenine-N6_MeTrfase"/>
</dbReference>
<keyword evidence="2 6" id="KW-0489">Methyltransferase</keyword>
<dbReference type="InterPro" id="IPR007848">
    <property type="entry name" value="Small_mtfrase_dom"/>
</dbReference>
<dbReference type="GO" id="GO:0032259">
    <property type="term" value="P:methylation"/>
    <property type="evidence" value="ECO:0007669"/>
    <property type="project" value="UniProtKB-KW"/>
</dbReference>
<dbReference type="InterPro" id="IPR002052">
    <property type="entry name" value="DNA_methylase_N6_adenine_CS"/>
</dbReference>
<protein>
    <recommendedName>
        <fullName evidence="6">tRNA1(Val) (adenine(37)-N6)-methyltransferase</fullName>
        <ecNumber evidence="6">2.1.1.223</ecNumber>
    </recommendedName>
    <alternativeName>
        <fullName evidence="6">tRNA m6A37 methyltransferase</fullName>
    </alternativeName>
</protein>
<evidence type="ECO:0000259" key="7">
    <source>
        <dbReference type="Pfam" id="PF05175"/>
    </source>
</evidence>
<evidence type="ECO:0000313" key="9">
    <source>
        <dbReference type="Proteomes" id="UP000264330"/>
    </source>
</evidence>
<dbReference type="GO" id="GO:0003676">
    <property type="term" value="F:nucleic acid binding"/>
    <property type="evidence" value="ECO:0007669"/>
    <property type="project" value="InterPro"/>
</dbReference>
<keyword evidence="5 6" id="KW-0819">tRNA processing</keyword>
<dbReference type="SUPFAM" id="SSF53335">
    <property type="entry name" value="S-adenosyl-L-methionine-dependent methyltransferases"/>
    <property type="match status" value="1"/>
</dbReference>
<dbReference type="HAMAP" id="MF_01872">
    <property type="entry name" value="tRNA_methyltr_YfiC"/>
    <property type="match status" value="1"/>
</dbReference>
<evidence type="ECO:0000256" key="6">
    <source>
        <dbReference type="HAMAP-Rule" id="MF_01872"/>
    </source>
</evidence>
<dbReference type="InterPro" id="IPR029063">
    <property type="entry name" value="SAM-dependent_MTases_sf"/>
</dbReference>
<dbReference type="AlphaFoldDB" id="A0A3D5J3M0"/>
<gene>
    <name evidence="8" type="ORF">DGQ38_16105</name>
</gene>
<dbReference type="Pfam" id="PF05175">
    <property type="entry name" value="MTS"/>
    <property type="match status" value="1"/>
</dbReference>
<dbReference type="GO" id="GO:0016430">
    <property type="term" value="F:tRNA (adenine-N6)-methyltransferase activity"/>
    <property type="evidence" value="ECO:0007669"/>
    <property type="project" value="UniProtKB-UniRule"/>
</dbReference>
<evidence type="ECO:0000313" key="8">
    <source>
        <dbReference type="EMBL" id="HCV82563.1"/>
    </source>
</evidence>
<feature type="domain" description="Methyltransferase small" evidence="7">
    <location>
        <begin position="39"/>
        <end position="169"/>
    </location>
</feature>
<organism evidence="8 9">
    <name type="scientific">Zunongwangia profunda</name>
    <dbReference type="NCBI Taxonomy" id="398743"/>
    <lineage>
        <taxon>Bacteria</taxon>
        <taxon>Pseudomonadati</taxon>
        <taxon>Bacteroidota</taxon>
        <taxon>Flavobacteriia</taxon>
        <taxon>Flavobacteriales</taxon>
        <taxon>Flavobacteriaceae</taxon>
        <taxon>Zunongwangia</taxon>
    </lineage>
</organism>
<accession>A0A3D5J3M0</accession>
<dbReference type="EC" id="2.1.1.223" evidence="6"/>
<evidence type="ECO:0000256" key="5">
    <source>
        <dbReference type="ARBA" id="ARBA00022694"/>
    </source>
</evidence>
<evidence type="ECO:0000256" key="1">
    <source>
        <dbReference type="ARBA" id="ARBA00022490"/>
    </source>
</evidence>
<evidence type="ECO:0000256" key="3">
    <source>
        <dbReference type="ARBA" id="ARBA00022679"/>
    </source>
</evidence>
<dbReference type="OMA" id="NQYTEAF"/>
<dbReference type="GO" id="GO:0005737">
    <property type="term" value="C:cytoplasm"/>
    <property type="evidence" value="ECO:0007669"/>
    <property type="project" value="UniProtKB-SubCell"/>
</dbReference>
<dbReference type="PRINTS" id="PR00507">
    <property type="entry name" value="N12N6MTFRASE"/>
</dbReference>
<dbReference type="EMBL" id="DPMF01000372">
    <property type="protein sequence ID" value="HCV82563.1"/>
    <property type="molecule type" value="Genomic_DNA"/>
</dbReference>
<comment type="function">
    <text evidence="6">Specifically methylates the adenine in position 37 of tRNA(1)(Val) (anticodon cmo5UAC).</text>
</comment>
<sequence length="240" mass="27523">MSSKPFKFKQFEIHQDRCAMKIGTDGVLLGAWVDLLEDTDSILDVGTGTGVIALMMAQRSSAQLIDAIEIDENAYEQAVENFEHSDWGDRLFCYHAEFGEFVEEMQDEEKYDLIISNPPFYNSDYKTASEARDMARFQDALPFQLLLEGATYLLSEKGRLAVIIPKSQEQDFLELAGDFNLFPKKITYVKGTHTSEIKRCLILLGLEPIEVLKDELTIEHERHQYTPTYQKLVAPFYLKM</sequence>
<dbReference type="PROSITE" id="PS00092">
    <property type="entry name" value="N6_MTASE"/>
    <property type="match status" value="1"/>
</dbReference>
<comment type="similarity">
    <text evidence="6">Belongs to the methyltransferase superfamily. tRNA (adenine-N(6)-)-methyltransferase family.</text>
</comment>
<dbReference type="PANTHER" id="PTHR47739:SF1">
    <property type="entry name" value="TRNA1(VAL) (ADENINE(37)-N6)-METHYLTRANSFERASE"/>
    <property type="match status" value="1"/>
</dbReference>
<evidence type="ECO:0000256" key="2">
    <source>
        <dbReference type="ARBA" id="ARBA00022603"/>
    </source>
</evidence>
<dbReference type="RefSeq" id="WP_013070023.1">
    <property type="nucleotide sequence ID" value="NZ_CALFQJ010000315.1"/>
</dbReference>
<reference evidence="8 9" key="1">
    <citation type="journal article" date="2018" name="Nat. Biotechnol.">
        <title>A standardized bacterial taxonomy based on genome phylogeny substantially revises the tree of life.</title>
        <authorList>
            <person name="Parks D.H."/>
            <person name="Chuvochina M."/>
            <person name="Waite D.W."/>
            <person name="Rinke C."/>
            <person name="Skarshewski A."/>
            <person name="Chaumeil P.A."/>
            <person name="Hugenholtz P."/>
        </authorList>
    </citation>
    <scope>NUCLEOTIDE SEQUENCE [LARGE SCALE GENOMIC DNA]</scope>
    <source>
        <strain evidence="8">UBA9359</strain>
    </source>
</reference>